<evidence type="ECO:0000256" key="1">
    <source>
        <dbReference type="ARBA" id="ARBA00004370"/>
    </source>
</evidence>
<reference evidence="7 8" key="1">
    <citation type="journal article" date="2012" name="PLoS ONE">
        <title>Sequence and analysis of the genome of the pathogenic yeast Candida orthopsilosis.</title>
        <authorList>
            <person name="Riccombeni A."/>
            <person name="Vidanes G."/>
            <person name="Proux-Wera E."/>
            <person name="Wolfe K.H."/>
            <person name="Butler G."/>
        </authorList>
    </citation>
    <scope>NUCLEOTIDE SEQUENCE [LARGE SCALE GENOMIC DNA]</scope>
    <source>
        <strain evidence="7 8">Co 90-125</strain>
    </source>
</reference>
<keyword evidence="3 6" id="KW-0812">Transmembrane</keyword>
<sequence length="110" mass="11637">MGLDYPSFILSALCAIGGLMGYFRKDSVPSLIGGLGASALYGIAGYIMKQNGRYGVELALGASIILLLAGLARSFSTSFQKPIPLLLLALGALAGGFYFKKFNQNQRALR</sequence>
<dbReference type="GeneID" id="14540295"/>
<dbReference type="RefSeq" id="XP_003869395.1">
    <property type="nucleotide sequence ID" value="XM_003869346.1"/>
</dbReference>
<evidence type="ECO:0000256" key="6">
    <source>
        <dbReference type="SAM" id="Phobius"/>
    </source>
</evidence>
<dbReference type="EMBL" id="HE681722">
    <property type="protein sequence ID" value="CCG23260.1"/>
    <property type="molecule type" value="Genomic_DNA"/>
</dbReference>
<evidence type="ECO:0000256" key="5">
    <source>
        <dbReference type="ARBA" id="ARBA00023136"/>
    </source>
</evidence>
<evidence type="ECO:0000256" key="4">
    <source>
        <dbReference type="ARBA" id="ARBA00022989"/>
    </source>
</evidence>
<gene>
    <name evidence="7" type="ORF">CORT_0D04200</name>
</gene>
<evidence type="ECO:0000313" key="8">
    <source>
        <dbReference type="Proteomes" id="UP000005018"/>
    </source>
</evidence>
<dbReference type="InterPro" id="IPR005349">
    <property type="entry name" value="TMEM14"/>
</dbReference>
<dbReference type="Pfam" id="PF03647">
    <property type="entry name" value="Tmemb_14"/>
    <property type="match status" value="1"/>
</dbReference>
<feature type="transmembrane region" description="Helical" evidence="6">
    <location>
        <begin position="6"/>
        <end position="23"/>
    </location>
</feature>
<dbReference type="HOGENOM" id="CLU_096652_3_1_1"/>
<dbReference type="Proteomes" id="UP000005018">
    <property type="component" value="Chromosome 4"/>
</dbReference>
<dbReference type="Gene3D" id="1.10.10.1740">
    <property type="entry name" value="Transmembrane protein 14-like"/>
    <property type="match status" value="1"/>
</dbReference>
<proteinExistence type="inferred from homology"/>
<dbReference type="InterPro" id="IPR044890">
    <property type="entry name" value="TMEM14_sf"/>
</dbReference>
<feature type="transmembrane region" description="Helical" evidence="6">
    <location>
        <begin position="83"/>
        <end position="99"/>
    </location>
</feature>
<comment type="subcellular location">
    <subcellularLocation>
        <location evidence="1">Membrane</location>
    </subcellularLocation>
</comment>
<evidence type="ECO:0000256" key="3">
    <source>
        <dbReference type="ARBA" id="ARBA00022692"/>
    </source>
</evidence>
<dbReference type="eggNOG" id="KOG4267">
    <property type="taxonomic scope" value="Eukaryota"/>
</dbReference>
<protein>
    <submittedName>
        <fullName evidence="7">Uncharacterized protein</fullName>
    </submittedName>
</protein>
<keyword evidence="8" id="KW-1185">Reference proteome</keyword>
<dbReference type="GO" id="GO:0016020">
    <property type="term" value="C:membrane"/>
    <property type="evidence" value="ECO:0007669"/>
    <property type="project" value="UniProtKB-SubCell"/>
</dbReference>
<name>H8X612_CANO9</name>
<dbReference type="OrthoDB" id="5620at2759"/>
<keyword evidence="5 6" id="KW-0472">Membrane</keyword>
<feature type="transmembrane region" description="Helical" evidence="6">
    <location>
        <begin position="30"/>
        <end position="48"/>
    </location>
</feature>
<evidence type="ECO:0000313" key="7">
    <source>
        <dbReference type="EMBL" id="CCG23260.1"/>
    </source>
</evidence>
<dbReference type="AlphaFoldDB" id="H8X612"/>
<organism evidence="7 8">
    <name type="scientific">Candida orthopsilosis (strain 90-125)</name>
    <name type="common">Yeast</name>
    <dbReference type="NCBI Taxonomy" id="1136231"/>
    <lineage>
        <taxon>Eukaryota</taxon>
        <taxon>Fungi</taxon>
        <taxon>Dikarya</taxon>
        <taxon>Ascomycota</taxon>
        <taxon>Saccharomycotina</taxon>
        <taxon>Pichiomycetes</taxon>
        <taxon>Debaryomycetaceae</taxon>
        <taxon>Candida/Lodderomyces clade</taxon>
        <taxon>Candida</taxon>
    </lineage>
</organism>
<comment type="similarity">
    <text evidence="2">Belongs to the TMEM14 family.</text>
</comment>
<dbReference type="KEGG" id="cot:CORT_0D04200"/>
<accession>H8X612</accession>
<feature type="transmembrane region" description="Helical" evidence="6">
    <location>
        <begin position="54"/>
        <end position="71"/>
    </location>
</feature>
<keyword evidence="4 6" id="KW-1133">Transmembrane helix</keyword>
<evidence type="ECO:0000256" key="2">
    <source>
        <dbReference type="ARBA" id="ARBA00007590"/>
    </source>
</evidence>